<dbReference type="RefSeq" id="WP_146158127.1">
    <property type="nucleotide sequence ID" value="NZ_PVNL01000102.1"/>
</dbReference>
<dbReference type="InterPro" id="IPR046820">
    <property type="entry name" value="MmeI_TRD"/>
</dbReference>
<name>A0A2S9YHS0_9BACT</name>
<reference evidence="8 9" key="1">
    <citation type="submission" date="2018-03" db="EMBL/GenBank/DDBJ databases">
        <title>Draft Genome Sequences of the Obligatory Marine Myxobacteria Enhygromyxa salina SWB007.</title>
        <authorList>
            <person name="Poehlein A."/>
            <person name="Moghaddam J.A."/>
            <person name="Harms H."/>
            <person name="Alanjari M."/>
            <person name="Koenig G.M."/>
            <person name="Daniel R."/>
            <person name="Schaeberle T.F."/>
        </authorList>
    </citation>
    <scope>NUCLEOTIDE SEQUENCE [LARGE SCALE GENOMIC DNA]</scope>
    <source>
        <strain evidence="8 9">SWB007</strain>
    </source>
</reference>
<gene>
    <name evidence="8" type="ORF">ENSA7_50920</name>
</gene>
<dbReference type="GO" id="GO:0009007">
    <property type="term" value="F:site-specific DNA-methyltransferase (adenine-specific) activity"/>
    <property type="evidence" value="ECO:0007669"/>
    <property type="project" value="UniProtKB-EC"/>
</dbReference>
<feature type="domain" description="MmeI-like DNA-methyltransferase" evidence="7">
    <location>
        <begin position="47"/>
        <end position="289"/>
    </location>
</feature>
<proteinExistence type="predicted"/>
<dbReference type="EMBL" id="PVNL01000102">
    <property type="protein sequence ID" value="PRQ04601.1"/>
    <property type="molecule type" value="Genomic_DNA"/>
</dbReference>
<dbReference type="Proteomes" id="UP000238823">
    <property type="component" value="Unassembled WGS sequence"/>
</dbReference>
<evidence type="ECO:0000256" key="2">
    <source>
        <dbReference type="ARBA" id="ARBA00022603"/>
    </source>
</evidence>
<comment type="caution">
    <text evidence="8">The sequence shown here is derived from an EMBL/GenBank/DDBJ whole genome shotgun (WGS) entry which is preliminary data.</text>
</comment>
<dbReference type="Pfam" id="PF20466">
    <property type="entry name" value="MmeI_TRD"/>
    <property type="match status" value="1"/>
</dbReference>
<dbReference type="Gene3D" id="3.40.50.150">
    <property type="entry name" value="Vaccinia Virus protein VP39"/>
    <property type="match status" value="1"/>
</dbReference>
<dbReference type="GO" id="GO:0032259">
    <property type="term" value="P:methylation"/>
    <property type="evidence" value="ECO:0007669"/>
    <property type="project" value="UniProtKB-KW"/>
</dbReference>
<evidence type="ECO:0000313" key="8">
    <source>
        <dbReference type="EMBL" id="PRQ04601.1"/>
    </source>
</evidence>
<evidence type="ECO:0000256" key="4">
    <source>
        <dbReference type="ARBA" id="ARBA00047942"/>
    </source>
</evidence>
<dbReference type="PANTHER" id="PTHR33841">
    <property type="entry name" value="DNA METHYLTRANSFERASE YEEA-RELATED"/>
    <property type="match status" value="1"/>
</dbReference>
<accession>A0A2S9YHS0</accession>
<dbReference type="InterPro" id="IPR046816">
    <property type="entry name" value="MmeI_Mtase"/>
</dbReference>
<evidence type="ECO:0000259" key="5">
    <source>
        <dbReference type="Pfam" id="PF20466"/>
    </source>
</evidence>
<evidence type="ECO:0000259" key="7">
    <source>
        <dbReference type="Pfam" id="PF20473"/>
    </source>
</evidence>
<sequence length="587" mass="64650">MDPAQRRQLGAHYTGEADVLNLLRALVLDELEAELGRLAQLHEPARRQGLAELHARLAALRLLDPACGCGDFLLVAYRELRRLELEIIRSLADPHPYAVSIEQCYGIEIQAAPAEATRASLAALEQQLDREHAELLGSPLPARATPTTPTIRCANALRLDWADLLPAAACSHVIGNPPFIGKQARTGAQVDDMQIVFAAARGTSALDYACAWFKKAADYVAGTEVEVAFVSTNSITQGEQPGLLWPLLDRDGATTITFAHRSFAWRGQANVHVVIIGFAARARRPRRIYEVGDVRVVESINPYLVAGPHETLAKRRDPLDPHTPRASFGNMPNDGGHLLLSEAERLELIHADPRAAAFIRPFISARQYLAGQPRWCLWLIDASQAQLQSCPAIMRRVAQVHAHRRASTRPATRKLAATPSNFGEIRQPTSDYVLIPRHPSARRPRVPLGYFSPDHIIADSCIAIAGASKYHFGVLSSTMHDAWLRQIGGRIKSDLRYSIELVYNNFPWPPAPSPDHRAAIERRAADLLELRQAHQLMSLAALYTPATMPAALAHAHRELDAAVDQAYGVDTSMSSSERVALLFALRR</sequence>
<feature type="domain" description="MmeI-like target recognition" evidence="5">
    <location>
        <begin position="308"/>
        <end position="510"/>
    </location>
</feature>
<protein>
    <recommendedName>
        <fullName evidence="1">site-specific DNA-methyltransferase (adenine-specific)</fullName>
        <ecNumber evidence="1">2.1.1.72</ecNumber>
    </recommendedName>
</protein>
<evidence type="ECO:0000256" key="1">
    <source>
        <dbReference type="ARBA" id="ARBA00011900"/>
    </source>
</evidence>
<feature type="domain" description="MmeI-like C-terminal" evidence="6">
    <location>
        <begin position="514"/>
        <end position="585"/>
    </location>
</feature>
<evidence type="ECO:0000259" key="6">
    <source>
        <dbReference type="Pfam" id="PF20467"/>
    </source>
</evidence>
<comment type="catalytic activity">
    <reaction evidence="4">
        <text>a 2'-deoxyadenosine in DNA + S-adenosyl-L-methionine = an N(6)-methyl-2'-deoxyadenosine in DNA + S-adenosyl-L-homocysteine + H(+)</text>
        <dbReference type="Rhea" id="RHEA:15197"/>
        <dbReference type="Rhea" id="RHEA-COMP:12418"/>
        <dbReference type="Rhea" id="RHEA-COMP:12419"/>
        <dbReference type="ChEBI" id="CHEBI:15378"/>
        <dbReference type="ChEBI" id="CHEBI:57856"/>
        <dbReference type="ChEBI" id="CHEBI:59789"/>
        <dbReference type="ChEBI" id="CHEBI:90615"/>
        <dbReference type="ChEBI" id="CHEBI:90616"/>
        <dbReference type="EC" id="2.1.1.72"/>
    </reaction>
</comment>
<evidence type="ECO:0000313" key="9">
    <source>
        <dbReference type="Proteomes" id="UP000238823"/>
    </source>
</evidence>
<dbReference type="EC" id="2.1.1.72" evidence="1"/>
<dbReference type="Pfam" id="PF20473">
    <property type="entry name" value="MmeI_Mtase"/>
    <property type="match status" value="1"/>
</dbReference>
<dbReference type="OrthoDB" id="9761012at2"/>
<dbReference type="InterPro" id="IPR050953">
    <property type="entry name" value="N4_N6_ade-DNA_methylase"/>
</dbReference>
<dbReference type="PANTHER" id="PTHR33841:SF1">
    <property type="entry name" value="DNA METHYLTRANSFERASE A"/>
    <property type="match status" value="1"/>
</dbReference>
<keyword evidence="2" id="KW-0489">Methyltransferase</keyword>
<dbReference type="Pfam" id="PF20467">
    <property type="entry name" value="MmeI_C"/>
    <property type="match status" value="1"/>
</dbReference>
<dbReference type="InterPro" id="IPR046818">
    <property type="entry name" value="MmeI_C"/>
</dbReference>
<keyword evidence="3" id="KW-0808">Transferase</keyword>
<organism evidence="8 9">
    <name type="scientific">Enhygromyxa salina</name>
    <dbReference type="NCBI Taxonomy" id="215803"/>
    <lineage>
        <taxon>Bacteria</taxon>
        <taxon>Pseudomonadati</taxon>
        <taxon>Myxococcota</taxon>
        <taxon>Polyangia</taxon>
        <taxon>Nannocystales</taxon>
        <taxon>Nannocystaceae</taxon>
        <taxon>Enhygromyxa</taxon>
    </lineage>
</organism>
<evidence type="ECO:0000256" key="3">
    <source>
        <dbReference type="ARBA" id="ARBA00022679"/>
    </source>
</evidence>
<dbReference type="InterPro" id="IPR029063">
    <property type="entry name" value="SAM-dependent_MTases_sf"/>
</dbReference>
<dbReference type="SUPFAM" id="SSF53335">
    <property type="entry name" value="S-adenosyl-L-methionine-dependent methyltransferases"/>
    <property type="match status" value="1"/>
</dbReference>
<dbReference type="AlphaFoldDB" id="A0A2S9YHS0"/>